<keyword evidence="3" id="KW-1185">Reference proteome</keyword>
<name>A0ABR3ZLW0_9PEZI</name>
<accession>A0ABR3ZLW0</accession>
<comment type="caution">
    <text evidence="2">The sequence shown here is derived from an EMBL/GenBank/DDBJ whole genome shotgun (WGS) entry which is preliminary data.</text>
</comment>
<proteinExistence type="predicted"/>
<organism evidence="2 3">
    <name type="scientific">Ceratocystis pirilliformis</name>
    <dbReference type="NCBI Taxonomy" id="259994"/>
    <lineage>
        <taxon>Eukaryota</taxon>
        <taxon>Fungi</taxon>
        <taxon>Dikarya</taxon>
        <taxon>Ascomycota</taxon>
        <taxon>Pezizomycotina</taxon>
        <taxon>Sordariomycetes</taxon>
        <taxon>Hypocreomycetidae</taxon>
        <taxon>Microascales</taxon>
        <taxon>Ceratocystidaceae</taxon>
        <taxon>Ceratocystis</taxon>
    </lineage>
</organism>
<sequence length="171" mass="18375">MAREDAMGDATEARPEQNPKTPLEDVEMGAADTETGLKDDATPQTTIENLAASPDNISQKTQNNKAQKESVTLPQPMENNATDTDKAPMPENMKPGGPKTEKTQPRHRPEAPGTGNVIGDAARRSSDLVGRKDPRSVQRGGHDGQGRCQRQKTGRTRLSGIQGDAPEAPRD</sequence>
<feature type="compositionally biased region" description="Basic and acidic residues" evidence="1">
    <location>
        <begin position="99"/>
        <end position="110"/>
    </location>
</feature>
<evidence type="ECO:0000313" key="3">
    <source>
        <dbReference type="Proteomes" id="UP001583280"/>
    </source>
</evidence>
<feature type="compositionally biased region" description="Basic and acidic residues" evidence="1">
    <location>
        <begin position="121"/>
        <end position="145"/>
    </location>
</feature>
<feature type="region of interest" description="Disordered" evidence="1">
    <location>
        <begin position="1"/>
        <end position="171"/>
    </location>
</feature>
<dbReference type="EMBL" id="JAWDJO010000008">
    <property type="protein sequence ID" value="KAL1901182.1"/>
    <property type="molecule type" value="Genomic_DNA"/>
</dbReference>
<evidence type="ECO:0000313" key="2">
    <source>
        <dbReference type="EMBL" id="KAL1901182.1"/>
    </source>
</evidence>
<evidence type="ECO:0000256" key="1">
    <source>
        <dbReference type="SAM" id="MobiDB-lite"/>
    </source>
</evidence>
<feature type="compositionally biased region" description="Polar residues" evidence="1">
    <location>
        <begin position="55"/>
        <end position="82"/>
    </location>
</feature>
<reference evidence="2 3" key="1">
    <citation type="journal article" date="2024" name="IMA Fungus">
        <title>IMA Genome - F19 : A genome assembly and annotation guide to empower mycologists, including annotated draft genome sequences of Ceratocystis pirilliformis, Diaporthe australafricana, Fusarium ophioides, Paecilomyces lecythidis, and Sporothrix stenoceras.</title>
        <authorList>
            <person name="Aylward J."/>
            <person name="Wilson A.M."/>
            <person name="Visagie C.M."/>
            <person name="Spraker J."/>
            <person name="Barnes I."/>
            <person name="Buitendag C."/>
            <person name="Ceriani C."/>
            <person name="Del Mar Angel L."/>
            <person name="du Plessis D."/>
            <person name="Fuchs T."/>
            <person name="Gasser K."/>
            <person name="Kramer D."/>
            <person name="Li W."/>
            <person name="Munsamy K."/>
            <person name="Piso A."/>
            <person name="Price J.L."/>
            <person name="Sonnekus B."/>
            <person name="Thomas C."/>
            <person name="van der Nest A."/>
            <person name="van Dijk A."/>
            <person name="van Heerden A."/>
            <person name="van Vuuren N."/>
            <person name="Yilmaz N."/>
            <person name="Duong T.A."/>
            <person name="van der Merwe N.A."/>
            <person name="Wingfield M.J."/>
            <person name="Wingfield B.D."/>
        </authorList>
    </citation>
    <scope>NUCLEOTIDE SEQUENCE [LARGE SCALE GENOMIC DNA]</scope>
    <source>
        <strain evidence="2 3">CMW 12675</strain>
    </source>
</reference>
<dbReference type="Proteomes" id="UP001583280">
    <property type="component" value="Unassembled WGS sequence"/>
</dbReference>
<feature type="compositionally biased region" description="Basic and acidic residues" evidence="1">
    <location>
        <begin position="1"/>
        <end position="17"/>
    </location>
</feature>
<gene>
    <name evidence="2" type="ORF">Cpir12675_000672</name>
</gene>
<protein>
    <submittedName>
        <fullName evidence="2">Uncharacterized protein</fullName>
    </submittedName>
</protein>